<gene>
    <name evidence="2" type="ORF">EPA93_21490</name>
</gene>
<sequence length="151" mass="17016">MKLITQLTVISVLVRDQEEALHFYTEKLGLERRVDVTFGPGLRLLTVAPPGQSRPEIALAKPDIALYGEERVKELIGNVSLRTACMFSTDNCRRMYELLVARGVKFVQPPTQQLYGLEAVFEDLYGNKFSLLEASPEIRSLFEKHYVVAAA</sequence>
<dbReference type="RefSeq" id="WP_129889481.1">
    <property type="nucleotide sequence ID" value="NZ_CP035758.1"/>
</dbReference>
<dbReference type="SUPFAM" id="SSF54593">
    <property type="entry name" value="Glyoxalase/Bleomycin resistance protein/Dihydroxybiphenyl dioxygenase"/>
    <property type="match status" value="1"/>
</dbReference>
<dbReference type="EMBL" id="CP035758">
    <property type="protein sequence ID" value="QBD78428.1"/>
    <property type="molecule type" value="Genomic_DNA"/>
</dbReference>
<evidence type="ECO:0000313" key="3">
    <source>
        <dbReference type="Proteomes" id="UP000290365"/>
    </source>
</evidence>
<dbReference type="Pfam" id="PF00903">
    <property type="entry name" value="Glyoxalase"/>
    <property type="match status" value="1"/>
</dbReference>
<proteinExistence type="predicted"/>
<organism evidence="2 3">
    <name type="scientific">Ktedonosporobacter rubrisoli</name>
    <dbReference type="NCBI Taxonomy" id="2509675"/>
    <lineage>
        <taxon>Bacteria</taxon>
        <taxon>Bacillati</taxon>
        <taxon>Chloroflexota</taxon>
        <taxon>Ktedonobacteria</taxon>
        <taxon>Ktedonobacterales</taxon>
        <taxon>Ktedonosporobacteraceae</taxon>
        <taxon>Ktedonosporobacter</taxon>
    </lineage>
</organism>
<feature type="domain" description="VOC" evidence="1">
    <location>
        <begin position="6"/>
        <end position="134"/>
    </location>
</feature>
<protein>
    <recommendedName>
        <fullName evidence="1">VOC domain-containing protein</fullName>
    </recommendedName>
</protein>
<name>A0A4P6JSC1_KTERU</name>
<keyword evidence="3" id="KW-1185">Reference proteome</keyword>
<dbReference type="AlphaFoldDB" id="A0A4P6JSC1"/>
<accession>A0A4P6JSC1</accession>
<dbReference type="PROSITE" id="PS51819">
    <property type="entry name" value="VOC"/>
    <property type="match status" value="1"/>
</dbReference>
<dbReference type="OrthoDB" id="9794917at2"/>
<reference evidence="2 3" key="1">
    <citation type="submission" date="2019-01" db="EMBL/GenBank/DDBJ databases">
        <title>Ktedonosporobacter rubrisoli SCAWS-G2.</title>
        <authorList>
            <person name="Huang Y."/>
            <person name="Yan B."/>
        </authorList>
    </citation>
    <scope>NUCLEOTIDE SEQUENCE [LARGE SCALE GENOMIC DNA]</scope>
    <source>
        <strain evidence="2 3">SCAWS-G2</strain>
    </source>
</reference>
<evidence type="ECO:0000313" key="2">
    <source>
        <dbReference type="EMBL" id="QBD78428.1"/>
    </source>
</evidence>
<dbReference type="InterPro" id="IPR037523">
    <property type="entry name" value="VOC_core"/>
</dbReference>
<dbReference type="InterPro" id="IPR004360">
    <property type="entry name" value="Glyas_Fos-R_dOase_dom"/>
</dbReference>
<dbReference type="Gene3D" id="3.10.180.10">
    <property type="entry name" value="2,3-Dihydroxybiphenyl 1,2-Dioxygenase, domain 1"/>
    <property type="match status" value="1"/>
</dbReference>
<evidence type="ECO:0000259" key="1">
    <source>
        <dbReference type="PROSITE" id="PS51819"/>
    </source>
</evidence>
<dbReference type="Proteomes" id="UP000290365">
    <property type="component" value="Chromosome"/>
</dbReference>
<dbReference type="PANTHER" id="PTHR36437:SF2">
    <property type="entry name" value="GLYOXALASE_BLEOMYCIN RESISTANCE PROTEIN_DIOXYGENASE"/>
    <property type="match status" value="1"/>
</dbReference>
<dbReference type="KEGG" id="kbs:EPA93_21490"/>
<dbReference type="InterPro" id="IPR029068">
    <property type="entry name" value="Glyas_Bleomycin-R_OHBP_Dase"/>
</dbReference>
<dbReference type="PANTHER" id="PTHR36437">
    <property type="entry name" value="GLYOXALASE/BLEOMYCIN RESISTANCE PROTEIN/DIOXYGENASE"/>
    <property type="match status" value="1"/>
</dbReference>